<keyword evidence="2" id="KW-1185">Reference proteome</keyword>
<proteinExistence type="predicted"/>
<dbReference type="EMBL" id="JSWE01000184">
    <property type="protein sequence ID" value="KIE04470.1"/>
    <property type="molecule type" value="Genomic_DNA"/>
</dbReference>
<organism evidence="1 2">
    <name type="scientific">Candidatus Jidaibacter acanthamoebae</name>
    <dbReference type="NCBI Taxonomy" id="86105"/>
    <lineage>
        <taxon>Bacteria</taxon>
        <taxon>Pseudomonadati</taxon>
        <taxon>Pseudomonadota</taxon>
        <taxon>Alphaproteobacteria</taxon>
        <taxon>Rickettsiales</taxon>
        <taxon>Candidatus Midichloriaceae</taxon>
        <taxon>Candidatus Jidaibacter</taxon>
    </lineage>
</organism>
<dbReference type="PROSITE" id="PS51257">
    <property type="entry name" value="PROKAR_LIPOPROTEIN"/>
    <property type="match status" value="1"/>
</dbReference>
<evidence type="ECO:0000313" key="1">
    <source>
        <dbReference type="EMBL" id="KIE04470.1"/>
    </source>
</evidence>
<dbReference type="STRING" id="86105.NF27_HQ00080"/>
<evidence type="ECO:0000313" key="2">
    <source>
        <dbReference type="Proteomes" id="UP000031258"/>
    </source>
</evidence>
<dbReference type="AlphaFoldDB" id="A0A0C1QWW9"/>
<dbReference type="Proteomes" id="UP000031258">
    <property type="component" value="Unassembled WGS sequence"/>
</dbReference>
<accession>A0A0C1QWW9</accession>
<gene>
    <name evidence="1" type="ORF">NF27_HQ00080</name>
</gene>
<reference evidence="1 2" key="1">
    <citation type="submission" date="2014-11" db="EMBL/GenBank/DDBJ databases">
        <title>A Rickettsiales Symbiont of Amoebae With Ancient Features.</title>
        <authorList>
            <person name="Schulz F."/>
            <person name="Martijn J."/>
            <person name="Wascher F."/>
            <person name="Kostanjsek R."/>
            <person name="Ettema T.J."/>
            <person name="Horn M."/>
        </authorList>
    </citation>
    <scope>NUCLEOTIDE SEQUENCE [LARGE SCALE GENOMIC DNA]</scope>
    <source>
        <strain evidence="1 2">UWC36</strain>
    </source>
</reference>
<name>A0A0C1QWW9_9RICK</name>
<sequence>MMKKNLPLLFFSFIILNIFCWLSITALSCEKHAKHKHFNHKAVIKELLNLTGVVCNEEAGDITSCTKQWMRPENKERWEIRDAENESILKNKDRIITLLNELKIYDAIDAKNSQYDYGVVLGANANAMRIRLAHLAKQIDQGVEIKQVVFLVSQRPRFENIETEEMLFDENNLYLPLKKGWVKPKKTPATETEIAKFLFEQSDLPEKLQSLPVIFVDTPGKGGLPATVKRASTSDTVIAWMKSNPKSGTILAISNPPYIGYQHAVLKKYLNPGFECETIGAPKVDPDKISIRVVLDSIAKNIENDPSFLS</sequence>
<protein>
    <submittedName>
        <fullName evidence="1">Uncharacterized protein</fullName>
    </submittedName>
</protein>
<comment type="caution">
    <text evidence="1">The sequence shown here is derived from an EMBL/GenBank/DDBJ whole genome shotgun (WGS) entry which is preliminary data.</text>
</comment>